<keyword evidence="2" id="KW-0238">DNA-binding</keyword>
<dbReference type="SUPFAM" id="SSF52172">
    <property type="entry name" value="CheY-like"/>
    <property type="match status" value="1"/>
</dbReference>
<dbReference type="Pfam" id="PF00196">
    <property type="entry name" value="GerE"/>
    <property type="match status" value="1"/>
</dbReference>
<evidence type="ECO:0000256" key="3">
    <source>
        <dbReference type="PROSITE-ProRule" id="PRU00169"/>
    </source>
</evidence>
<proteinExistence type="predicted"/>
<dbReference type="GO" id="GO:0003677">
    <property type="term" value="F:DNA binding"/>
    <property type="evidence" value="ECO:0007669"/>
    <property type="project" value="UniProtKB-KW"/>
</dbReference>
<dbReference type="SMART" id="SM00421">
    <property type="entry name" value="HTH_LUXR"/>
    <property type="match status" value="1"/>
</dbReference>
<dbReference type="Gene3D" id="3.40.50.2300">
    <property type="match status" value="1"/>
</dbReference>
<evidence type="ECO:0000313" key="7">
    <source>
        <dbReference type="Proteomes" id="UP000293764"/>
    </source>
</evidence>
<dbReference type="InterPro" id="IPR001789">
    <property type="entry name" value="Sig_transdc_resp-reg_receiver"/>
</dbReference>
<dbReference type="OrthoDB" id="9808843at2"/>
<dbReference type="CDD" id="cd17535">
    <property type="entry name" value="REC_NarL-like"/>
    <property type="match status" value="1"/>
</dbReference>
<dbReference type="InterPro" id="IPR011006">
    <property type="entry name" value="CheY-like_superfamily"/>
</dbReference>
<dbReference type="EMBL" id="SDWW01000001">
    <property type="protein sequence ID" value="RYV53040.1"/>
    <property type="molecule type" value="Genomic_DNA"/>
</dbReference>
<dbReference type="InterPro" id="IPR016032">
    <property type="entry name" value="Sig_transdc_resp-reg_C-effctor"/>
</dbReference>
<dbReference type="SMART" id="SM00448">
    <property type="entry name" value="REC"/>
    <property type="match status" value="1"/>
</dbReference>
<evidence type="ECO:0000259" key="5">
    <source>
        <dbReference type="PROSITE" id="PS50110"/>
    </source>
</evidence>
<dbReference type="PANTHER" id="PTHR43214">
    <property type="entry name" value="TWO-COMPONENT RESPONSE REGULATOR"/>
    <property type="match status" value="1"/>
</dbReference>
<dbReference type="PROSITE" id="PS50110">
    <property type="entry name" value="RESPONSE_REGULATORY"/>
    <property type="match status" value="1"/>
</dbReference>
<organism evidence="6 7">
    <name type="scientific">Pengzhenrongella frigida</name>
    <dbReference type="NCBI Taxonomy" id="1259133"/>
    <lineage>
        <taxon>Bacteria</taxon>
        <taxon>Bacillati</taxon>
        <taxon>Actinomycetota</taxon>
        <taxon>Actinomycetes</taxon>
        <taxon>Micrococcales</taxon>
        <taxon>Pengzhenrongella</taxon>
    </lineage>
</organism>
<feature type="domain" description="HTH luxR-type" evidence="4">
    <location>
        <begin position="157"/>
        <end position="222"/>
    </location>
</feature>
<keyword evidence="7" id="KW-1185">Reference proteome</keyword>
<feature type="modified residue" description="4-aspartylphosphate" evidence="3">
    <location>
        <position position="63"/>
    </location>
</feature>
<dbReference type="PROSITE" id="PS50043">
    <property type="entry name" value="HTH_LUXR_2"/>
    <property type="match status" value="1"/>
</dbReference>
<dbReference type="AlphaFoldDB" id="A0A4Q5N493"/>
<dbReference type="PRINTS" id="PR00038">
    <property type="entry name" value="HTHLUXR"/>
</dbReference>
<dbReference type="InterPro" id="IPR039420">
    <property type="entry name" value="WalR-like"/>
</dbReference>
<keyword evidence="1 3" id="KW-0597">Phosphoprotein</keyword>
<protein>
    <submittedName>
        <fullName evidence="6">Response regulator transcription factor</fullName>
    </submittedName>
</protein>
<dbReference type="InterPro" id="IPR000792">
    <property type="entry name" value="Tscrpt_reg_LuxR_C"/>
</dbReference>
<evidence type="ECO:0000256" key="2">
    <source>
        <dbReference type="ARBA" id="ARBA00023125"/>
    </source>
</evidence>
<dbReference type="InterPro" id="IPR058245">
    <property type="entry name" value="NreC/VraR/RcsB-like_REC"/>
</dbReference>
<dbReference type="PROSITE" id="PS00622">
    <property type="entry name" value="HTH_LUXR_1"/>
    <property type="match status" value="1"/>
</dbReference>
<comment type="caution">
    <text evidence="6">The sequence shown here is derived from an EMBL/GenBank/DDBJ whole genome shotgun (WGS) entry which is preliminary data.</text>
</comment>
<reference evidence="6 7" key="1">
    <citation type="submission" date="2019-01" db="EMBL/GenBank/DDBJ databases">
        <title>Novel species of Cellulomonas.</title>
        <authorList>
            <person name="Liu Q."/>
            <person name="Xin Y.-H."/>
        </authorList>
    </citation>
    <scope>NUCLEOTIDE SEQUENCE [LARGE SCALE GENOMIC DNA]</scope>
    <source>
        <strain evidence="6 7">HLT2-17</strain>
    </source>
</reference>
<dbReference type="GO" id="GO:0000160">
    <property type="term" value="P:phosphorelay signal transduction system"/>
    <property type="evidence" value="ECO:0007669"/>
    <property type="project" value="InterPro"/>
</dbReference>
<dbReference type="Proteomes" id="UP000293764">
    <property type="component" value="Unassembled WGS sequence"/>
</dbReference>
<evidence type="ECO:0000259" key="4">
    <source>
        <dbReference type="PROSITE" id="PS50043"/>
    </source>
</evidence>
<dbReference type="Pfam" id="PF00072">
    <property type="entry name" value="Response_reg"/>
    <property type="match status" value="1"/>
</dbReference>
<gene>
    <name evidence="6" type="ORF">EUA98_00740</name>
</gene>
<dbReference type="GO" id="GO:0006355">
    <property type="term" value="P:regulation of DNA-templated transcription"/>
    <property type="evidence" value="ECO:0007669"/>
    <property type="project" value="InterPro"/>
</dbReference>
<sequence length="225" mass="24586">MRGPDVETASTTVLVVDDHALFRDGLAALISRWSDFHVVGSAADGAEAIESARRLQPQLILMDVRMAGMGGVAATRTITFENPQVRVVMLTMSSLGEDVFEALRNGAHGYLSKDEPADRLHDYLVAVMRGEAALSSTIAAKVLAEFGNQNDARSAAGPLRVEQLTHRERDVLRLLVDGLSNDEIAQDLHLSEATVKKHLGRVMTKLHMKNRVQVAVYSVREGLFD</sequence>
<dbReference type="CDD" id="cd06170">
    <property type="entry name" value="LuxR_C_like"/>
    <property type="match status" value="1"/>
</dbReference>
<feature type="domain" description="Response regulatory" evidence="5">
    <location>
        <begin position="12"/>
        <end position="128"/>
    </location>
</feature>
<evidence type="ECO:0000313" key="6">
    <source>
        <dbReference type="EMBL" id="RYV53040.1"/>
    </source>
</evidence>
<name>A0A4Q5N493_9MICO</name>
<dbReference type="SUPFAM" id="SSF46894">
    <property type="entry name" value="C-terminal effector domain of the bipartite response regulators"/>
    <property type="match status" value="1"/>
</dbReference>
<accession>A0A4Q5N493</accession>
<evidence type="ECO:0000256" key="1">
    <source>
        <dbReference type="ARBA" id="ARBA00022553"/>
    </source>
</evidence>